<gene>
    <name evidence="1" type="ORF">RQP53_14150</name>
</gene>
<sequence>MKWPNAALWLAGLALLLLLEVGWSAYQRDPALQLWLLGTAWCG</sequence>
<evidence type="ECO:0000313" key="2">
    <source>
        <dbReference type="Proteomes" id="UP001246372"/>
    </source>
</evidence>
<dbReference type="Proteomes" id="UP001246372">
    <property type="component" value="Unassembled WGS sequence"/>
</dbReference>
<accession>A0ABU3PCW5</accession>
<reference evidence="1" key="1">
    <citation type="submission" date="2023-09" db="EMBL/GenBank/DDBJ databases">
        <title>Paucibacter sp. APW11 Genome sequencing and assembly.</title>
        <authorList>
            <person name="Kim I."/>
        </authorList>
    </citation>
    <scope>NUCLEOTIDE SEQUENCE</scope>
    <source>
        <strain evidence="1">APW11</strain>
    </source>
</reference>
<evidence type="ECO:0000313" key="1">
    <source>
        <dbReference type="EMBL" id="MDT9000413.1"/>
    </source>
</evidence>
<proteinExistence type="predicted"/>
<dbReference type="EMBL" id="JAVXZY010000005">
    <property type="protein sequence ID" value="MDT9000413.1"/>
    <property type="molecule type" value="Genomic_DNA"/>
</dbReference>
<name>A0ABU3PCW5_9BURK</name>
<organism evidence="1 2">
    <name type="scientific">Roseateles aquae</name>
    <dbReference type="NCBI Taxonomy" id="3077235"/>
    <lineage>
        <taxon>Bacteria</taxon>
        <taxon>Pseudomonadati</taxon>
        <taxon>Pseudomonadota</taxon>
        <taxon>Betaproteobacteria</taxon>
        <taxon>Burkholderiales</taxon>
        <taxon>Sphaerotilaceae</taxon>
        <taxon>Roseateles</taxon>
    </lineage>
</organism>
<comment type="caution">
    <text evidence="1">The sequence shown here is derived from an EMBL/GenBank/DDBJ whole genome shotgun (WGS) entry which is preliminary data.</text>
</comment>
<protein>
    <submittedName>
        <fullName evidence="1">Uncharacterized protein</fullName>
    </submittedName>
</protein>
<keyword evidence="2" id="KW-1185">Reference proteome</keyword>
<dbReference type="RefSeq" id="WP_315650988.1">
    <property type="nucleotide sequence ID" value="NZ_JAVXZY010000005.1"/>
</dbReference>